<keyword evidence="2" id="KW-0521">NADP</keyword>
<protein>
    <submittedName>
        <fullName evidence="5">Aldo/keto reductase family protein</fullName>
    </submittedName>
</protein>
<dbReference type="eggNOG" id="COG0667">
    <property type="taxonomic scope" value="Bacteria"/>
</dbReference>
<name>T2KGR1_FORAG</name>
<dbReference type="Pfam" id="PF00248">
    <property type="entry name" value="Aldo_ket_red"/>
    <property type="match status" value="1"/>
</dbReference>
<dbReference type="InterPro" id="IPR005399">
    <property type="entry name" value="K_chnl_volt-dep_bsu_KCNAB-rel"/>
</dbReference>
<dbReference type="HOGENOM" id="CLU_023205_2_0_10"/>
<dbReference type="Proteomes" id="UP000016160">
    <property type="component" value="Chromosome"/>
</dbReference>
<accession>T2KGR1</accession>
<dbReference type="InterPro" id="IPR023210">
    <property type="entry name" value="NADP_OxRdtase_dom"/>
</dbReference>
<evidence type="ECO:0000256" key="2">
    <source>
        <dbReference type="ARBA" id="ARBA00022857"/>
    </source>
</evidence>
<dbReference type="RefSeq" id="WP_038526591.1">
    <property type="nucleotide sequence ID" value="NZ_HG315671.1"/>
</dbReference>
<evidence type="ECO:0000259" key="4">
    <source>
        <dbReference type="Pfam" id="PF00248"/>
    </source>
</evidence>
<dbReference type="GO" id="GO:0016491">
    <property type="term" value="F:oxidoreductase activity"/>
    <property type="evidence" value="ECO:0007669"/>
    <property type="project" value="UniProtKB-KW"/>
</dbReference>
<evidence type="ECO:0000256" key="3">
    <source>
        <dbReference type="ARBA" id="ARBA00023002"/>
    </source>
</evidence>
<dbReference type="AlphaFoldDB" id="T2KGR1"/>
<comment type="similarity">
    <text evidence="1">Belongs to the shaker potassium channel beta subunit family.</text>
</comment>
<evidence type="ECO:0000256" key="1">
    <source>
        <dbReference type="ARBA" id="ARBA00006515"/>
    </source>
</evidence>
<organism evidence="5 6">
    <name type="scientific">Formosa agariphila (strain DSM 15362 / KCTC 12365 / LMG 23005 / KMM 3901 / M-2Alg 35-1)</name>
    <dbReference type="NCBI Taxonomy" id="1347342"/>
    <lineage>
        <taxon>Bacteria</taxon>
        <taxon>Pseudomonadati</taxon>
        <taxon>Bacteroidota</taxon>
        <taxon>Flavobacteriia</taxon>
        <taxon>Flavobacteriales</taxon>
        <taxon>Flavobacteriaceae</taxon>
        <taxon>Formosa</taxon>
    </lineage>
</organism>
<feature type="domain" description="NADP-dependent oxidoreductase" evidence="4">
    <location>
        <begin position="26"/>
        <end position="327"/>
    </location>
</feature>
<dbReference type="SUPFAM" id="SSF51430">
    <property type="entry name" value="NAD(P)-linked oxidoreductase"/>
    <property type="match status" value="1"/>
</dbReference>
<keyword evidence="3" id="KW-0560">Oxidoreductase</keyword>
<sequence length="330" mass="36813">MYEANENRYNNMSYRRCGKSGMVLPPISLGLWHNFGDVDVLENGKQMLHTAFDNGITHFDLANNYGPPPGSAERNFGKILKDSFLPYRDELIISTKAGYKMWPGPYGDWGSKKYLVSSLDQSLKRMGLEYVDVFYHHRPDPNTPLEETMSTLDLLVKQGKALYVGLSNYGAEETIKASKILNELGTPCLIHQPRYSMFDRWVENGLLDVLGNEGIGAIAFSPLAQGVLTSKYIKGIPEDSRAAKSTGFLQKESVTEVVISKVKKLDAIAQERNQSLAQMAVAWLLKDDRITSVLVGVSSEKQLLDNLGALNNLEFSASELEKIEIILKDQ</sequence>
<dbReference type="PANTHER" id="PTHR43150:SF4">
    <property type="entry name" value="L-GLYCERALDEHYDE 3-PHOSPHATE REDUCTASE"/>
    <property type="match status" value="1"/>
</dbReference>
<dbReference type="STRING" id="1347342.BN863_2850"/>
<evidence type="ECO:0000313" key="6">
    <source>
        <dbReference type="Proteomes" id="UP000016160"/>
    </source>
</evidence>
<dbReference type="GO" id="GO:0051596">
    <property type="term" value="P:methylglyoxal catabolic process"/>
    <property type="evidence" value="ECO:0007669"/>
    <property type="project" value="TreeGrafter"/>
</dbReference>
<reference evidence="5 6" key="1">
    <citation type="journal article" date="2013" name="Appl. Environ. Microbiol.">
        <title>The genome of the alga-associated marine flavobacterium Formosa agariphila KMM 3901T reveals a broad potential for degradation of algal polysaccharides.</title>
        <authorList>
            <person name="Mann A.J."/>
            <person name="Hahnke R.L."/>
            <person name="Huang S."/>
            <person name="Werner J."/>
            <person name="Xing P."/>
            <person name="Barbeyron T."/>
            <person name="Huettel B."/>
            <person name="Stueber K."/>
            <person name="Reinhardt R."/>
            <person name="Harder J."/>
            <person name="Gloeckner F.O."/>
            <person name="Amann R.I."/>
            <person name="Teeling H."/>
        </authorList>
    </citation>
    <scope>NUCLEOTIDE SEQUENCE [LARGE SCALE GENOMIC DNA]</scope>
    <source>
        <strain evidence="6">DSM 15362 / KCTC 12365 / LMG 23005 / KMM 3901</strain>
    </source>
</reference>
<dbReference type="InterPro" id="IPR036812">
    <property type="entry name" value="NAD(P)_OxRdtase_dom_sf"/>
</dbReference>
<evidence type="ECO:0000313" key="5">
    <source>
        <dbReference type="EMBL" id="CDF77997.1"/>
    </source>
</evidence>
<proteinExistence type="inferred from homology"/>
<dbReference type="PATRIC" id="fig|1347342.6.peg.289"/>
<keyword evidence="6" id="KW-1185">Reference proteome</keyword>
<dbReference type="EMBL" id="HG315671">
    <property type="protein sequence ID" value="CDF77997.1"/>
    <property type="molecule type" value="Genomic_DNA"/>
</dbReference>
<dbReference type="Gene3D" id="3.20.20.100">
    <property type="entry name" value="NADP-dependent oxidoreductase domain"/>
    <property type="match status" value="1"/>
</dbReference>
<gene>
    <name evidence="5" type="ORF">BN863_2850</name>
</gene>
<dbReference type="PANTHER" id="PTHR43150">
    <property type="entry name" value="HYPERKINETIC, ISOFORM M"/>
    <property type="match status" value="1"/>
</dbReference>
<dbReference type="NCBIfam" id="NF007388">
    <property type="entry name" value="PRK09912.1"/>
    <property type="match status" value="1"/>
</dbReference>